<comment type="caution">
    <text evidence="2">The sequence shown here is derived from an EMBL/GenBank/DDBJ whole genome shotgun (WGS) entry which is preliminary data.</text>
</comment>
<dbReference type="RefSeq" id="WP_168089290.1">
    <property type="nucleotide sequence ID" value="NZ_BHZH01000598.1"/>
</dbReference>
<sequence length="63" mass="6589">MRCEIAAPGPIRRWLGPLTGGLLFLAGAEPIVAFAVTAAVLLPLRITRPPADPLATTSRSAPR</sequence>
<evidence type="ECO:0000256" key="1">
    <source>
        <dbReference type="SAM" id="Phobius"/>
    </source>
</evidence>
<dbReference type="EMBL" id="JAAVJC010000166">
    <property type="protein sequence ID" value="NJQ16566.1"/>
    <property type="molecule type" value="Genomic_DNA"/>
</dbReference>
<name>A0ABX1CBS7_9ACTN</name>
<keyword evidence="3" id="KW-1185">Reference proteome</keyword>
<organism evidence="2 3">
    <name type="scientific">Streptomyces bohaiensis</name>
    <dbReference type="NCBI Taxonomy" id="1431344"/>
    <lineage>
        <taxon>Bacteria</taxon>
        <taxon>Bacillati</taxon>
        <taxon>Actinomycetota</taxon>
        <taxon>Actinomycetes</taxon>
        <taxon>Kitasatosporales</taxon>
        <taxon>Streptomycetaceae</taxon>
        <taxon>Streptomyces</taxon>
    </lineage>
</organism>
<protein>
    <submittedName>
        <fullName evidence="2">Uncharacterized protein</fullName>
    </submittedName>
</protein>
<accession>A0ABX1CBS7</accession>
<evidence type="ECO:0000313" key="3">
    <source>
        <dbReference type="Proteomes" id="UP000727056"/>
    </source>
</evidence>
<keyword evidence="1" id="KW-1133">Transmembrane helix</keyword>
<feature type="transmembrane region" description="Helical" evidence="1">
    <location>
        <begin position="22"/>
        <end position="44"/>
    </location>
</feature>
<dbReference type="Proteomes" id="UP000727056">
    <property type="component" value="Unassembled WGS sequence"/>
</dbReference>
<evidence type="ECO:0000313" key="2">
    <source>
        <dbReference type="EMBL" id="NJQ16566.1"/>
    </source>
</evidence>
<keyword evidence="1" id="KW-0472">Membrane</keyword>
<gene>
    <name evidence="2" type="ORF">HCN52_16885</name>
</gene>
<keyword evidence="1" id="KW-0812">Transmembrane</keyword>
<reference evidence="2 3" key="1">
    <citation type="submission" date="2020-03" db="EMBL/GenBank/DDBJ databases">
        <title>Draft genome of Streptomyces sp. ventii, isolated from the Axial Seamount in the Pacific Ocean, and resequencing of the two type strains Streptomyces lonarensis strain NCL 716 and Streptomyces bohaiensis strain 11A07.</title>
        <authorList>
            <person name="Loughran R.M."/>
            <person name="Pfannmuller K.M."/>
            <person name="Wasson B.J."/>
            <person name="Deadmond M.C."/>
            <person name="Paddock B.E."/>
            <person name="Koyack M.J."/>
            <person name="Gallegos D.A."/>
            <person name="Mitchell E.A."/>
            <person name="Ushijima B."/>
            <person name="Saw J.H."/>
            <person name="Mcphail K.L."/>
            <person name="Videau P."/>
        </authorList>
    </citation>
    <scope>NUCLEOTIDE SEQUENCE [LARGE SCALE GENOMIC DNA]</scope>
    <source>
        <strain evidence="2 3">11A07</strain>
    </source>
</reference>
<proteinExistence type="predicted"/>